<comment type="caution">
    <text evidence="3">The sequence shown here is derived from an EMBL/GenBank/DDBJ whole genome shotgun (WGS) entry which is preliminary data.</text>
</comment>
<dbReference type="InterPro" id="IPR052642">
    <property type="entry name" value="CC-FHA_domain"/>
</dbReference>
<organism evidence="3 4">
    <name type="scientific">Eschrichtius robustus</name>
    <name type="common">California gray whale</name>
    <name type="synonym">Eschrichtius gibbosus</name>
    <dbReference type="NCBI Taxonomy" id="9764"/>
    <lineage>
        <taxon>Eukaryota</taxon>
        <taxon>Metazoa</taxon>
        <taxon>Chordata</taxon>
        <taxon>Craniata</taxon>
        <taxon>Vertebrata</taxon>
        <taxon>Euteleostomi</taxon>
        <taxon>Mammalia</taxon>
        <taxon>Eutheria</taxon>
        <taxon>Laurasiatheria</taxon>
        <taxon>Artiodactyla</taxon>
        <taxon>Whippomorpha</taxon>
        <taxon>Cetacea</taxon>
        <taxon>Mysticeti</taxon>
        <taxon>Eschrichtiidae</taxon>
        <taxon>Eschrichtius</taxon>
    </lineage>
</organism>
<dbReference type="Proteomes" id="UP001159641">
    <property type="component" value="Unassembled WGS sequence"/>
</dbReference>
<dbReference type="EMBL" id="JAIQCJ010002152">
    <property type="protein sequence ID" value="KAJ8780797.1"/>
    <property type="molecule type" value="Genomic_DNA"/>
</dbReference>
<keyword evidence="2" id="KW-0472">Membrane</keyword>
<dbReference type="PANTHER" id="PTHR18853:SF7">
    <property type="entry name" value="FORKHEAD-ASSOCIATED DOMAIN-CONTAINING PROTEIN 1"/>
    <property type="match status" value="1"/>
</dbReference>
<keyword evidence="2" id="KW-0812">Transmembrane</keyword>
<evidence type="ECO:0000256" key="1">
    <source>
        <dbReference type="SAM" id="Coils"/>
    </source>
</evidence>
<evidence type="ECO:0000256" key="2">
    <source>
        <dbReference type="SAM" id="Phobius"/>
    </source>
</evidence>
<keyword evidence="1" id="KW-0175">Coiled coil</keyword>
<feature type="coiled-coil region" evidence="1">
    <location>
        <begin position="2"/>
        <end position="119"/>
    </location>
</feature>
<accession>A0AB34GJX8</accession>
<gene>
    <name evidence="3" type="ORF">J1605_000840</name>
</gene>
<dbReference type="PANTHER" id="PTHR18853">
    <property type="entry name" value="FORKHEAD-ASSOCIATED DOMAIN-CONTAINING PROTEIN 1-RELATED"/>
    <property type="match status" value="1"/>
</dbReference>
<proteinExistence type="predicted"/>
<evidence type="ECO:0008006" key="5">
    <source>
        <dbReference type="Google" id="ProtNLM"/>
    </source>
</evidence>
<feature type="coiled-coil region" evidence="1">
    <location>
        <begin position="333"/>
        <end position="511"/>
    </location>
</feature>
<sequence>MVSSLQRDVLVKDDQVQQLKQEVNQLKSENKEKDLQLEALNSRCSVLKEELQKEEAQKEHWEAQEKELKLCKTQIHDMEKEMRKLREELKRSSTEQSLISKTLREKSKVEEKLQEDSRRKLLQLQEMGNREKLIKANLERAVGQLEIFRSQVIKATYGRAKLFQDKPVSDQQLIEKITKVTEDNINFQQKKWTLQKEPQLSSSKQEEVTENIKKLKTSLDSCQACMKMSCCSNDLKKEVDLLQHLQVSPPVSGLQKVALDILHLSLSWLEETEQLLHERHLHKDGDGDGMMMMIVRMVMMMVVRMMVMMIVMVMVIKINSSQETQQYLLQEKLRQHLAEKEKLTEERLQQEEKLKARVKRLMEEKSALEETISREKSRAKEALEEEQSKVQELENRLTRQKEISENSIAYEKHKAKEAIEKEKKKVQDLENRITKQKEITMEERMQLQQHTVRALQEEQESQKHGFEKQIMEYKEQIKQHSQTIVSLEERLQKVTEHHKKIEGEIATLKDNDPGELNEKQKVELERNVALVQQQSSELSVLKEKMAQMTSLVEKKDKELEVLKQALRASQEKHRLQLHKEKEQKPRNTTQMCDISVQIEPIHTDIFLSSQEQRAGAARSVKERARRPSPPALATITIQRTLAEASPRYQGHLAMGLQRVPQL</sequence>
<evidence type="ECO:0000313" key="3">
    <source>
        <dbReference type="EMBL" id="KAJ8780797.1"/>
    </source>
</evidence>
<keyword evidence="4" id="KW-1185">Reference proteome</keyword>
<name>A0AB34GJX8_ESCRO</name>
<feature type="transmembrane region" description="Helical" evidence="2">
    <location>
        <begin position="293"/>
        <end position="316"/>
    </location>
</feature>
<dbReference type="AlphaFoldDB" id="A0AB34GJX8"/>
<keyword evidence="2" id="KW-1133">Transmembrane helix</keyword>
<protein>
    <recommendedName>
        <fullName evidence="5">Forkhead-associated domain-containing protein 1</fullName>
    </recommendedName>
</protein>
<feature type="coiled-coil region" evidence="1">
    <location>
        <begin position="538"/>
        <end position="572"/>
    </location>
</feature>
<reference evidence="3 4" key="1">
    <citation type="submission" date="2022-11" db="EMBL/GenBank/DDBJ databases">
        <title>Whole genome sequence of Eschrichtius robustus ER-17-0199.</title>
        <authorList>
            <person name="Bruniche-Olsen A."/>
            <person name="Black A.N."/>
            <person name="Fields C.J."/>
            <person name="Walden K."/>
            <person name="Dewoody J.A."/>
        </authorList>
    </citation>
    <scope>NUCLEOTIDE SEQUENCE [LARGE SCALE GENOMIC DNA]</scope>
    <source>
        <strain evidence="3">ER-17-0199</strain>
        <tissue evidence="3">Blubber</tissue>
    </source>
</reference>
<evidence type="ECO:0000313" key="4">
    <source>
        <dbReference type="Proteomes" id="UP001159641"/>
    </source>
</evidence>